<evidence type="ECO:0000313" key="3">
    <source>
        <dbReference type="EMBL" id="VVA96570.1"/>
    </source>
</evidence>
<dbReference type="AlphaFoldDB" id="A0A565B5J1"/>
<comment type="caution">
    <text evidence="3">The sequence shown here is derived from an EMBL/GenBank/DDBJ whole genome shotgun (WGS) entry which is preliminary data.</text>
</comment>
<evidence type="ECO:0000313" key="4">
    <source>
        <dbReference type="Proteomes" id="UP000489600"/>
    </source>
</evidence>
<name>A0A565B5J1_9BRAS</name>
<proteinExistence type="predicted"/>
<feature type="region of interest" description="Disordered" evidence="1">
    <location>
        <begin position="1"/>
        <end position="42"/>
    </location>
</feature>
<dbReference type="GO" id="GO:0006508">
    <property type="term" value="P:proteolysis"/>
    <property type="evidence" value="ECO:0007669"/>
    <property type="project" value="InterPro"/>
</dbReference>
<accession>A0A565B5J1</accession>
<dbReference type="InterPro" id="IPR000668">
    <property type="entry name" value="Peptidase_C1A_C"/>
</dbReference>
<keyword evidence="4" id="KW-1185">Reference proteome</keyword>
<evidence type="ECO:0000256" key="1">
    <source>
        <dbReference type="SAM" id="MobiDB-lite"/>
    </source>
</evidence>
<dbReference type="Proteomes" id="UP000489600">
    <property type="component" value="Unassembled WGS sequence"/>
</dbReference>
<dbReference type="OrthoDB" id="1064180at2759"/>
<sequence>MYSASIGGGKGKRQNQVKQAKEYAEAMKKKNEAESSSGTLPNKLTFQEGVYYLPKKMVITKETGLHCIILIGYGETKDGKLYFIGQNSHGDTWGCMQRLLPNLYQRKICDIICTKEQI</sequence>
<dbReference type="Gene3D" id="3.90.70.10">
    <property type="entry name" value="Cysteine proteinases"/>
    <property type="match status" value="1"/>
</dbReference>
<organism evidence="3 4">
    <name type="scientific">Arabis nemorensis</name>
    <dbReference type="NCBI Taxonomy" id="586526"/>
    <lineage>
        <taxon>Eukaryota</taxon>
        <taxon>Viridiplantae</taxon>
        <taxon>Streptophyta</taxon>
        <taxon>Embryophyta</taxon>
        <taxon>Tracheophyta</taxon>
        <taxon>Spermatophyta</taxon>
        <taxon>Magnoliopsida</taxon>
        <taxon>eudicotyledons</taxon>
        <taxon>Gunneridae</taxon>
        <taxon>Pentapetalae</taxon>
        <taxon>rosids</taxon>
        <taxon>malvids</taxon>
        <taxon>Brassicales</taxon>
        <taxon>Brassicaceae</taxon>
        <taxon>Arabideae</taxon>
        <taxon>Arabis</taxon>
    </lineage>
</organism>
<dbReference type="SUPFAM" id="SSF54001">
    <property type="entry name" value="Cysteine proteinases"/>
    <property type="match status" value="1"/>
</dbReference>
<dbReference type="EMBL" id="CABITT030000003">
    <property type="protein sequence ID" value="VVA96570.1"/>
    <property type="molecule type" value="Genomic_DNA"/>
</dbReference>
<dbReference type="GO" id="GO:0008234">
    <property type="term" value="F:cysteine-type peptidase activity"/>
    <property type="evidence" value="ECO:0007669"/>
    <property type="project" value="InterPro"/>
</dbReference>
<reference evidence="3" key="1">
    <citation type="submission" date="2019-07" db="EMBL/GenBank/DDBJ databases">
        <authorList>
            <person name="Dittberner H."/>
        </authorList>
    </citation>
    <scope>NUCLEOTIDE SEQUENCE [LARGE SCALE GENOMIC DNA]</scope>
</reference>
<feature type="domain" description="Peptidase C1A papain C-terminal" evidence="2">
    <location>
        <begin position="20"/>
        <end position="94"/>
    </location>
</feature>
<dbReference type="Pfam" id="PF00112">
    <property type="entry name" value="Peptidase_C1"/>
    <property type="match status" value="1"/>
</dbReference>
<protein>
    <recommendedName>
        <fullName evidence="2">Peptidase C1A papain C-terminal domain-containing protein</fullName>
    </recommendedName>
</protein>
<evidence type="ECO:0000259" key="2">
    <source>
        <dbReference type="Pfam" id="PF00112"/>
    </source>
</evidence>
<gene>
    <name evidence="3" type="ORF">ANE_LOCUS7015</name>
</gene>
<dbReference type="InterPro" id="IPR038765">
    <property type="entry name" value="Papain-like_cys_pep_sf"/>
</dbReference>
<feature type="compositionally biased region" description="Basic and acidic residues" evidence="1">
    <location>
        <begin position="19"/>
        <end position="33"/>
    </location>
</feature>